<reference evidence="4" key="1">
    <citation type="journal article" date="2021" name="PeerJ">
        <title>Extensive microbial diversity within the chicken gut microbiome revealed by metagenomics and culture.</title>
        <authorList>
            <person name="Gilroy R."/>
            <person name="Ravi A."/>
            <person name="Getino M."/>
            <person name="Pursley I."/>
            <person name="Horton D.L."/>
            <person name="Alikhan N.F."/>
            <person name="Baker D."/>
            <person name="Gharbi K."/>
            <person name="Hall N."/>
            <person name="Watson M."/>
            <person name="Adriaenssens E.M."/>
            <person name="Foster-Nyarko E."/>
            <person name="Jarju S."/>
            <person name="Secka A."/>
            <person name="Antonio M."/>
            <person name="Oren A."/>
            <person name="Chaudhuri R.R."/>
            <person name="La Ragione R."/>
            <person name="Hildebrand F."/>
            <person name="Pallen M.J."/>
        </authorList>
    </citation>
    <scope>NUCLEOTIDE SEQUENCE</scope>
    <source>
        <strain evidence="4">CHK188-5543</strain>
    </source>
</reference>
<evidence type="ECO:0000313" key="4">
    <source>
        <dbReference type="EMBL" id="HIX65563.1"/>
    </source>
</evidence>
<proteinExistence type="predicted"/>
<comment type="caution">
    <text evidence="4">The sequence shown here is derived from an EMBL/GenBank/DDBJ whole genome shotgun (WGS) entry which is preliminary data.</text>
</comment>
<dbReference type="Gene3D" id="3.60.21.10">
    <property type="match status" value="1"/>
</dbReference>
<accession>A0A9D2B7A6</accession>
<dbReference type="PANTHER" id="PTHR31302">
    <property type="entry name" value="TRANSMEMBRANE PROTEIN WITH METALLOPHOSPHOESTERASE DOMAIN-RELATED"/>
    <property type="match status" value="1"/>
</dbReference>
<gene>
    <name evidence="4" type="ORF">H9736_04870</name>
</gene>
<keyword evidence="1" id="KW-0479">Metal-binding</keyword>
<sequence>MIRRLILLAVVLAALAGGGWMAWRQNDAQNQWVRVTEYTVTHRQIPAGMDGYKLLYLTDLHNAPFADQICRIIQGYAPDCILLGGDLVQLPDVDPETDMEQVWAILDRYADEIPTYFVSGNHETGTEYYYLIYQALKDHGAVSLEDKANRLWKGDSWVRIVGLGDPGPDVLDQEDRQRMRQTLQDLLAEDEEAYTILLCHRSNAYAFLQDLPADLMLSGHMHGGVVRLPLVGGVFGNDDERLFPRYDYGVFQESDMTLIVSGGCDKNPAKRRFWNPPEVVLVTLRQG</sequence>
<dbReference type="AlphaFoldDB" id="A0A9D2B7A6"/>
<dbReference type="Proteomes" id="UP000886800">
    <property type="component" value="Unassembled WGS sequence"/>
</dbReference>
<keyword evidence="2" id="KW-0378">Hydrolase</keyword>
<dbReference type="PANTHER" id="PTHR31302:SF31">
    <property type="entry name" value="PHOSPHODIESTERASE YAEI"/>
    <property type="match status" value="1"/>
</dbReference>
<dbReference type="GO" id="GO:0016020">
    <property type="term" value="C:membrane"/>
    <property type="evidence" value="ECO:0007669"/>
    <property type="project" value="GOC"/>
</dbReference>
<protein>
    <submittedName>
        <fullName evidence="4">Metallophosphoesterase</fullName>
    </submittedName>
</protein>
<evidence type="ECO:0000256" key="1">
    <source>
        <dbReference type="ARBA" id="ARBA00022723"/>
    </source>
</evidence>
<reference evidence="4" key="2">
    <citation type="submission" date="2021-04" db="EMBL/GenBank/DDBJ databases">
        <authorList>
            <person name="Gilroy R."/>
        </authorList>
    </citation>
    <scope>NUCLEOTIDE SEQUENCE</scope>
    <source>
        <strain evidence="4">CHK188-5543</strain>
    </source>
</reference>
<evidence type="ECO:0000313" key="5">
    <source>
        <dbReference type="Proteomes" id="UP000886800"/>
    </source>
</evidence>
<feature type="domain" description="Calcineurin-like phosphoesterase" evidence="3">
    <location>
        <begin position="53"/>
        <end position="223"/>
    </location>
</feature>
<dbReference type="InterPro" id="IPR004843">
    <property type="entry name" value="Calcineurin-like_PHP"/>
</dbReference>
<dbReference type="GO" id="GO:0046872">
    <property type="term" value="F:metal ion binding"/>
    <property type="evidence" value="ECO:0007669"/>
    <property type="project" value="UniProtKB-KW"/>
</dbReference>
<organism evidence="4 5">
    <name type="scientific">Candidatus Anaerotruncus excrementipullorum</name>
    <dbReference type="NCBI Taxonomy" id="2838465"/>
    <lineage>
        <taxon>Bacteria</taxon>
        <taxon>Bacillati</taxon>
        <taxon>Bacillota</taxon>
        <taxon>Clostridia</taxon>
        <taxon>Eubacteriales</taxon>
        <taxon>Oscillospiraceae</taxon>
        <taxon>Anaerotruncus</taxon>
    </lineage>
</organism>
<evidence type="ECO:0000256" key="2">
    <source>
        <dbReference type="ARBA" id="ARBA00022801"/>
    </source>
</evidence>
<dbReference type="EMBL" id="DXES01000109">
    <property type="protein sequence ID" value="HIX65563.1"/>
    <property type="molecule type" value="Genomic_DNA"/>
</dbReference>
<evidence type="ECO:0000259" key="3">
    <source>
        <dbReference type="Pfam" id="PF00149"/>
    </source>
</evidence>
<dbReference type="GO" id="GO:0009245">
    <property type="term" value="P:lipid A biosynthetic process"/>
    <property type="evidence" value="ECO:0007669"/>
    <property type="project" value="TreeGrafter"/>
</dbReference>
<dbReference type="InterPro" id="IPR029052">
    <property type="entry name" value="Metallo-depent_PP-like"/>
</dbReference>
<dbReference type="Pfam" id="PF00149">
    <property type="entry name" value="Metallophos"/>
    <property type="match status" value="1"/>
</dbReference>
<name>A0A9D2B7A6_9FIRM</name>
<dbReference type="SUPFAM" id="SSF56300">
    <property type="entry name" value="Metallo-dependent phosphatases"/>
    <property type="match status" value="1"/>
</dbReference>
<dbReference type="InterPro" id="IPR051158">
    <property type="entry name" value="Metallophosphoesterase_sf"/>
</dbReference>
<dbReference type="GO" id="GO:0008758">
    <property type="term" value="F:UDP-2,3-diacylglucosamine hydrolase activity"/>
    <property type="evidence" value="ECO:0007669"/>
    <property type="project" value="TreeGrafter"/>
</dbReference>